<evidence type="ECO:0000259" key="12">
    <source>
        <dbReference type="PROSITE" id="PS50157"/>
    </source>
</evidence>
<keyword evidence="10" id="KW-0539">Nucleus</keyword>
<evidence type="ECO:0000256" key="4">
    <source>
        <dbReference type="ARBA" id="ARBA00022737"/>
    </source>
</evidence>
<evidence type="ECO:0000256" key="3">
    <source>
        <dbReference type="ARBA" id="ARBA00022723"/>
    </source>
</evidence>
<keyword evidence="7" id="KW-0805">Transcription regulation</keyword>
<dbReference type="PROSITE" id="PS50157">
    <property type="entry name" value="ZINC_FINGER_C2H2_2"/>
    <property type="match status" value="2"/>
</dbReference>
<dbReference type="FunFam" id="3.30.160.60:FF:000185">
    <property type="entry name" value="zinc finger protein 319"/>
    <property type="match status" value="1"/>
</dbReference>
<keyword evidence="9" id="KW-0804">Transcription</keyword>
<dbReference type="PANTHER" id="PTHR23235:SF152">
    <property type="entry name" value="SI:DKEY-210J14.3"/>
    <property type="match status" value="1"/>
</dbReference>
<comment type="caution">
    <text evidence="13">The sequence shown here is derived from an EMBL/GenBank/DDBJ whole genome shotgun (WGS) entry which is preliminary data.</text>
</comment>
<dbReference type="GO" id="GO:0008270">
    <property type="term" value="F:zinc ion binding"/>
    <property type="evidence" value="ECO:0007669"/>
    <property type="project" value="UniProtKB-KW"/>
</dbReference>
<keyword evidence="5 11" id="KW-0863">Zinc-finger</keyword>
<accession>A0A7K8XL43</accession>
<evidence type="ECO:0000256" key="8">
    <source>
        <dbReference type="ARBA" id="ARBA00023125"/>
    </source>
</evidence>
<keyword evidence="6" id="KW-0862">Zinc</keyword>
<organism evidence="13 14">
    <name type="scientific">Eubucco bourcierii</name>
    <name type="common">red-headed barbet</name>
    <dbReference type="NCBI Taxonomy" id="91767"/>
    <lineage>
        <taxon>Eukaryota</taxon>
        <taxon>Metazoa</taxon>
        <taxon>Chordata</taxon>
        <taxon>Craniata</taxon>
        <taxon>Vertebrata</taxon>
        <taxon>Euteleostomi</taxon>
        <taxon>Archelosauria</taxon>
        <taxon>Archosauria</taxon>
        <taxon>Dinosauria</taxon>
        <taxon>Saurischia</taxon>
        <taxon>Theropoda</taxon>
        <taxon>Coelurosauria</taxon>
        <taxon>Aves</taxon>
        <taxon>Neognathae</taxon>
        <taxon>Neoaves</taxon>
        <taxon>Telluraves</taxon>
        <taxon>Coraciimorphae</taxon>
        <taxon>Piciformes</taxon>
        <taxon>Ramphastidae</taxon>
        <taxon>Eubucco</taxon>
    </lineage>
</organism>
<dbReference type="Gene3D" id="3.30.160.60">
    <property type="entry name" value="Classic Zinc Finger"/>
    <property type="match status" value="2"/>
</dbReference>
<dbReference type="InterPro" id="IPR036236">
    <property type="entry name" value="Znf_C2H2_sf"/>
</dbReference>
<comment type="similarity">
    <text evidence="2">Belongs to the krueppel C2H2-type zinc-finger protein family.</text>
</comment>
<evidence type="ECO:0000256" key="5">
    <source>
        <dbReference type="ARBA" id="ARBA00022771"/>
    </source>
</evidence>
<comment type="subcellular location">
    <subcellularLocation>
        <location evidence="1">Nucleus</location>
    </subcellularLocation>
</comment>
<evidence type="ECO:0000256" key="9">
    <source>
        <dbReference type="ARBA" id="ARBA00023163"/>
    </source>
</evidence>
<feature type="non-terminal residue" evidence="13">
    <location>
        <position position="1"/>
    </location>
</feature>
<dbReference type="InterPro" id="IPR013087">
    <property type="entry name" value="Znf_C2H2_type"/>
</dbReference>
<evidence type="ECO:0000313" key="14">
    <source>
        <dbReference type="Proteomes" id="UP000583613"/>
    </source>
</evidence>
<dbReference type="Pfam" id="PF13465">
    <property type="entry name" value="zf-H2C2_2"/>
    <property type="match status" value="1"/>
</dbReference>
<dbReference type="PANTHER" id="PTHR23235">
    <property type="entry name" value="KRUEPPEL-LIKE TRANSCRIPTION FACTOR"/>
    <property type="match status" value="1"/>
</dbReference>
<keyword evidence="8" id="KW-0238">DNA-binding</keyword>
<proteinExistence type="inferred from homology"/>
<evidence type="ECO:0000256" key="6">
    <source>
        <dbReference type="ARBA" id="ARBA00022833"/>
    </source>
</evidence>
<dbReference type="GO" id="GO:0000981">
    <property type="term" value="F:DNA-binding transcription factor activity, RNA polymerase II-specific"/>
    <property type="evidence" value="ECO:0007669"/>
    <property type="project" value="TreeGrafter"/>
</dbReference>
<feature type="domain" description="C2H2-type" evidence="12">
    <location>
        <begin position="35"/>
        <end position="62"/>
    </location>
</feature>
<dbReference type="GO" id="GO:0000978">
    <property type="term" value="F:RNA polymerase II cis-regulatory region sequence-specific DNA binding"/>
    <property type="evidence" value="ECO:0007669"/>
    <property type="project" value="TreeGrafter"/>
</dbReference>
<evidence type="ECO:0000256" key="7">
    <source>
        <dbReference type="ARBA" id="ARBA00023015"/>
    </source>
</evidence>
<dbReference type="EMBL" id="VWZE01013856">
    <property type="protein sequence ID" value="NXF92063.1"/>
    <property type="molecule type" value="Genomic_DNA"/>
</dbReference>
<sequence length="65" mass="7190">HTGERPHACPVCGKAFAQATNLRQHQRVHTGERPYTCPQCGKAFTHSSNLLLHRRTHAAAAARPH</sequence>
<evidence type="ECO:0000256" key="2">
    <source>
        <dbReference type="ARBA" id="ARBA00006991"/>
    </source>
</evidence>
<dbReference type="FunFam" id="3.30.160.60:FF:002716">
    <property type="entry name" value="Zinc finger protein 212"/>
    <property type="match status" value="1"/>
</dbReference>
<gene>
    <name evidence="13" type="primary">Znf628_2</name>
    <name evidence="13" type="ORF">EUBBOU_R14979</name>
</gene>
<keyword evidence="14" id="KW-1185">Reference proteome</keyword>
<reference evidence="13 14" key="1">
    <citation type="submission" date="2019-09" db="EMBL/GenBank/DDBJ databases">
        <title>Bird 10,000 Genomes (B10K) Project - Family phase.</title>
        <authorList>
            <person name="Zhang G."/>
        </authorList>
    </citation>
    <scope>NUCLEOTIDE SEQUENCE [LARGE SCALE GENOMIC DNA]</scope>
    <source>
        <strain evidence="13">B10K-DU-001-04</strain>
        <tissue evidence="13">Muscle</tissue>
    </source>
</reference>
<keyword evidence="3" id="KW-0479">Metal-binding</keyword>
<evidence type="ECO:0000256" key="1">
    <source>
        <dbReference type="ARBA" id="ARBA00004123"/>
    </source>
</evidence>
<dbReference type="Proteomes" id="UP000583613">
    <property type="component" value="Unassembled WGS sequence"/>
</dbReference>
<dbReference type="SMART" id="SM00355">
    <property type="entry name" value="ZnF_C2H2"/>
    <property type="match status" value="2"/>
</dbReference>
<protein>
    <submittedName>
        <fullName evidence="13">ZN628 protein</fullName>
    </submittedName>
</protein>
<evidence type="ECO:0000313" key="13">
    <source>
        <dbReference type="EMBL" id="NXF92063.1"/>
    </source>
</evidence>
<dbReference type="AlphaFoldDB" id="A0A7K8XL43"/>
<evidence type="ECO:0000256" key="11">
    <source>
        <dbReference type="PROSITE-ProRule" id="PRU00042"/>
    </source>
</evidence>
<dbReference type="OrthoDB" id="9885925at2759"/>
<feature type="non-terminal residue" evidence="13">
    <location>
        <position position="65"/>
    </location>
</feature>
<dbReference type="GO" id="GO:0005634">
    <property type="term" value="C:nucleus"/>
    <property type="evidence" value="ECO:0007669"/>
    <property type="project" value="UniProtKB-SubCell"/>
</dbReference>
<name>A0A7K8XL43_9PICI</name>
<dbReference type="PROSITE" id="PS00028">
    <property type="entry name" value="ZINC_FINGER_C2H2_1"/>
    <property type="match status" value="2"/>
</dbReference>
<keyword evidence="4" id="KW-0677">Repeat</keyword>
<dbReference type="SUPFAM" id="SSF57667">
    <property type="entry name" value="beta-beta-alpha zinc fingers"/>
    <property type="match status" value="1"/>
</dbReference>
<evidence type="ECO:0000256" key="10">
    <source>
        <dbReference type="ARBA" id="ARBA00023242"/>
    </source>
</evidence>
<feature type="domain" description="C2H2-type" evidence="12">
    <location>
        <begin position="7"/>
        <end position="34"/>
    </location>
</feature>